<dbReference type="InterPro" id="IPR002569">
    <property type="entry name" value="Met_Sox_Rdtase_MsrA_dom"/>
</dbReference>
<comment type="function">
    <text evidence="5">Has an important function as a repair enzyme for proteins that have been inactivated by oxidation. Catalyzes the reversible oxidation-reduction of methionine sulfoxide in proteins to methionine.</text>
</comment>
<feature type="domain" description="Peptide methionine sulphoxide reductase MsrA" evidence="6">
    <location>
        <begin position="6"/>
        <end position="147"/>
    </location>
</feature>
<organism evidence="7 8">
    <name type="scientific">Metapseudomonas otitidis</name>
    <dbReference type="NCBI Taxonomy" id="319939"/>
    <lineage>
        <taxon>Bacteria</taxon>
        <taxon>Pseudomonadati</taxon>
        <taxon>Pseudomonadota</taxon>
        <taxon>Gammaproteobacteria</taxon>
        <taxon>Pseudomonadales</taxon>
        <taxon>Pseudomonadaceae</taxon>
        <taxon>Metapseudomonas</taxon>
    </lineage>
</organism>
<evidence type="ECO:0000259" key="6">
    <source>
        <dbReference type="Pfam" id="PF01625"/>
    </source>
</evidence>
<evidence type="ECO:0000313" key="8">
    <source>
        <dbReference type="Proteomes" id="UP000461288"/>
    </source>
</evidence>
<gene>
    <name evidence="5 7" type="primary">msrA</name>
    <name evidence="7" type="ORF">GO594_08295</name>
</gene>
<dbReference type="RefSeq" id="WP_160480452.1">
    <property type="nucleotide sequence ID" value="NZ_WTFN01000015.1"/>
</dbReference>
<proteinExistence type="inferred from homology"/>
<evidence type="ECO:0000313" key="7">
    <source>
        <dbReference type="EMBL" id="MWK55972.1"/>
    </source>
</evidence>
<dbReference type="GO" id="GO:0034599">
    <property type="term" value="P:cellular response to oxidative stress"/>
    <property type="evidence" value="ECO:0007669"/>
    <property type="project" value="TreeGrafter"/>
</dbReference>
<dbReference type="AlphaFoldDB" id="A0A7X3KU57"/>
<dbReference type="Proteomes" id="UP000461288">
    <property type="component" value="Unassembled WGS sequence"/>
</dbReference>
<dbReference type="Gene3D" id="3.30.1060.10">
    <property type="entry name" value="Peptide methionine sulphoxide reductase MsrA"/>
    <property type="match status" value="1"/>
</dbReference>
<protein>
    <recommendedName>
        <fullName evidence="5">Peptide methionine sulfoxide reductase MsrA</fullName>
        <shortName evidence="5">Protein-methionine-S-oxide reductase</shortName>
        <ecNumber evidence="5">1.8.4.11</ecNumber>
    </recommendedName>
    <alternativeName>
        <fullName evidence="5">Peptide-methionine (S)-S-oxide reductase</fullName>
        <shortName evidence="5">Peptide Met(O) reductase</shortName>
    </alternativeName>
</protein>
<dbReference type="EMBL" id="WTFN01000015">
    <property type="protein sequence ID" value="MWK55972.1"/>
    <property type="molecule type" value="Genomic_DNA"/>
</dbReference>
<dbReference type="HAMAP" id="MF_01401">
    <property type="entry name" value="MsrA"/>
    <property type="match status" value="1"/>
</dbReference>
<sequence>MTETQQATFGAGCFWGAEAAFRKLEGVLDSRVGYAVEAGREAPLIEVVQVDFAPDLISYEALLDAFWALHDPTSHDRQGEHVGVKYRSAIFAHSTDQAATAEAARLRLDRSGRYSRPIATVTVPLGRFDMAEEEHQRYLEKHGLTVCSIGSA</sequence>
<dbReference type="PANTHER" id="PTHR42799:SF2">
    <property type="entry name" value="MITOCHONDRIAL PEPTIDE METHIONINE SULFOXIDE REDUCTASE"/>
    <property type="match status" value="1"/>
</dbReference>
<dbReference type="GO" id="GO:0008113">
    <property type="term" value="F:peptide-methionine (S)-S-oxide reductase activity"/>
    <property type="evidence" value="ECO:0007669"/>
    <property type="project" value="UniProtKB-UniRule"/>
</dbReference>
<comment type="caution">
    <text evidence="7">The sequence shown here is derived from an EMBL/GenBank/DDBJ whole genome shotgun (WGS) entry which is preliminary data.</text>
</comment>
<dbReference type="EC" id="1.8.4.11" evidence="5"/>
<dbReference type="SUPFAM" id="SSF55068">
    <property type="entry name" value="Peptide methionine sulfoxide reductase"/>
    <property type="match status" value="1"/>
</dbReference>
<evidence type="ECO:0000256" key="3">
    <source>
        <dbReference type="ARBA" id="ARBA00047806"/>
    </source>
</evidence>
<comment type="catalytic activity">
    <reaction evidence="4 5">
        <text>[thioredoxin]-disulfide + L-methionine + H2O = L-methionine (S)-S-oxide + [thioredoxin]-dithiol</text>
        <dbReference type="Rhea" id="RHEA:19993"/>
        <dbReference type="Rhea" id="RHEA-COMP:10698"/>
        <dbReference type="Rhea" id="RHEA-COMP:10700"/>
        <dbReference type="ChEBI" id="CHEBI:15377"/>
        <dbReference type="ChEBI" id="CHEBI:29950"/>
        <dbReference type="ChEBI" id="CHEBI:50058"/>
        <dbReference type="ChEBI" id="CHEBI:57844"/>
        <dbReference type="ChEBI" id="CHEBI:58772"/>
        <dbReference type="EC" id="1.8.4.11"/>
    </reaction>
</comment>
<evidence type="ECO:0000256" key="4">
    <source>
        <dbReference type="ARBA" id="ARBA00048782"/>
    </source>
</evidence>
<evidence type="ECO:0000256" key="2">
    <source>
        <dbReference type="ARBA" id="ARBA00023002"/>
    </source>
</evidence>
<name>A0A7X3KU57_9GAMM</name>
<dbReference type="InterPro" id="IPR050162">
    <property type="entry name" value="MsrA_MetSO_reductase"/>
</dbReference>
<dbReference type="NCBIfam" id="TIGR00401">
    <property type="entry name" value="msrA"/>
    <property type="match status" value="1"/>
</dbReference>
<keyword evidence="2 5" id="KW-0560">Oxidoreductase</keyword>
<evidence type="ECO:0000256" key="1">
    <source>
        <dbReference type="ARBA" id="ARBA00005591"/>
    </source>
</evidence>
<dbReference type="GO" id="GO:0005737">
    <property type="term" value="C:cytoplasm"/>
    <property type="evidence" value="ECO:0007669"/>
    <property type="project" value="TreeGrafter"/>
</dbReference>
<dbReference type="PANTHER" id="PTHR42799">
    <property type="entry name" value="MITOCHONDRIAL PEPTIDE METHIONINE SULFOXIDE REDUCTASE"/>
    <property type="match status" value="1"/>
</dbReference>
<evidence type="ECO:0000256" key="5">
    <source>
        <dbReference type="HAMAP-Rule" id="MF_01401"/>
    </source>
</evidence>
<reference evidence="7 8" key="1">
    <citation type="submission" date="2019-12" db="EMBL/GenBank/DDBJ databases">
        <title>Draft genome sequence of Pseudomonas otitidis recovered from a chicken carcass.</title>
        <authorList>
            <person name="Vieira T.R."/>
            <person name="Oliviera E.F.C."/>
            <person name="Silva N.M.V."/>
            <person name="Sambrano G.E."/>
            <person name="Cibulski S.P."/>
            <person name="Cardoso M.R.I."/>
        </authorList>
    </citation>
    <scope>NUCLEOTIDE SEQUENCE [LARGE SCALE GENOMIC DNA]</scope>
    <source>
        <strain evidence="7 8">25_K</strain>
    </source>
</reference>
<comment type="catalytic activity">
    <reaction evidence="3 5">
        <text>L-methionyl-[protein] + [thioredoxin]-disulfide + H2O = L-methionyl-(S)-S-oxide-[protein] + [thioredoxin]-dithiol</text>
        <dbReference type="Rhea" id="RHEA:14217"/>
        <dbReference type="Rhea" id="RHEA-COMP:10698"/>
        <dbReference type="Rhea" id="RHEA-COMP:10700"/>
        <dbReference type="Rhea" id="RHEA-COMP:12313"/>
        <dbReference type="Rhea" id="RHEA-COMP:12315"/>
        <dbReference type="ChEBI" id="CHEBI:15377"/>
        <dbReference type="ChEBI" id="CHEBI:16044"/>
        <dbReference type="ChEBI" id="CHEBI:29950"/>
        <dbReference type="ChEBI" id="CHEBI:44120"/>
        <dbReference type="ChEBI" id="CHEBI:50058"/>
        <dbReference type="EC" id="1.8.4.11"/>
    </reaction>
</comment>
<comment type="similarity">
    <text evidence="1 5">Belongs to the MsrA Met sulfoxide reductase family.</text>
</comment>
<accession>A0A7X3KU57</accession>
<dbReference type="InterPro" id="IPR036509">
    <property type="entry name" value="Met_Sox_Rdtase_MsrA_sf"/>
</dbReference>
<dbReference type="Pfam" id="PF01625">
    <property type="entry name" value="PMSR"/>
    <property type="match status" value="1"/>
</dbReference>
<feature type="active site" evidence="5">
    <location>
        <position position="13"/>
    </location>
</feature>